<reference evidence="7 9" key="1">
    <citation type="submission" date="2016-02" db="EMBL/GenBank/DDBJ databases">
        <authorList>
            <person name="Holder M.E."/>
            <person name="Ajami N.J."/>
            <person name="Petrosino J.F."/>
        </authorList>
    </citation>
    <scope>NUCLEOTIDE SEQUENCE [LARGE SCALE GENOMIC DNA]</scope>
    <source>
        <strain evidence="7 9">CCUG 32990</strain>
    </source>
</reference>
<dbReference type="InterPro" id="IPR006665">
    <property type="entry name" value="OmpA-like"/>
</dbReference>
<dbReference type="Pfam" id="PF07676">
    <property type="entry name" value="PD40"/>
    <property type="match status" value="2"/>
</dbReference>
<keyword evidence="9" id="KW-1185">Reference proteome</keyword>
<sequence>MLKLKKHTLLILAFLSLQALFAQQQELLKARNYYKKLDYVRAIKAYEAIASKGGANQEVYENLGNAYYFNADYKNAYTWYEKLFSNPEYKLQPEYYYRYAQTLKTVDKYDQSNKVMEQFVALTGGKDSRAQLFTKHKDYYKEIQRNSGRLDLHPLSINSKNSEYGTAFYGDKVVFSASKGILKGKSKWTGDAFYDLYEANRDSLEVSHPRKMGGINTKFNESTAAFTTSGDTVYFTRNNYVHNKLTTDGEDTVLLKILRATKDQNGNWGHITEMPFNSNIYSVAHPALSPDGKYIYFASNMKGSLGNSDIYRAKILKTGYGRAENLGALINTTGRESFPFISKDSVLYYSSDGFPGLGGLDIFAVKLYADGTTSKPVNIGKPANSAYDDFCYVIDSDSHIGFLTSNRLGGEGKDDIYSFYEQASVQFDCTKNVRSMVKDAQSQQPIPEVKLTLLDTENNPVEIGTSNENGQFALTHDWNCKDQKVLIKAEKNGYVTVTQTVTAEGNSDFYAELLLQHLPETPKSEIKVGVDLAKTLAIQNIYFDFDKADIRPDAAEQLSKLVAVLNEYPTIKIDIRVHTDSRGSDAYNLALSHRRAKSTMQWLIAHGIDKKRLTAKGYGETRLTNHCANGVPCSEEEHQANRRSEFIIISL</sequence>
<dbReference type="InterPro" id="IPR050330">
    <property type="entry name" value="Bact_OuterMem_StrucFunc"/>
</dbReference>
<dbReference type="Proteomes" id="UP000215539">
    <property type="component" value="Chromosome 1"/>
</dbReference>
<name>A0AAX2H098_9FLAO</name>
<keyword evidence="7" id="KW-0969">Cilium</keyword>
<evidence type="ECO:0000259" key="6">
    <source>
        <dbReference type="PROSITE" id="PS51123"/>
    </source>
</evidence>
<dbReference type="InterPro" id="IPR011990">
    <property type="entry name" value="TPR-like_helical_dom_sf"/>
</dbReference>
<gene>
    <name evidence="8" type="primary">psaB_1</name>
    <name evidence="7" type="ORF">AXF12_04580</name>
    <name evidence="8" type="ORF">SAMEA44541418_00816</name>
</gene>
<dbReference type="Gene3D" id="2.120.10.30">
    <property type="entry name" value="TolB, C-terminal domain"/>
    <property type="match status" value="1"/>
</dbReference>
<evidence type="ECO:0000256" key="1">
    <source>
        <dbReference type="ARBA" id="ARBA00004442"/>
    </source>
</evidence>
<dbReference type="Gene3D" id="1.25.40.10">
    <property type="entry name" value="Tetratricopeptide repeat domain"/>
    <property type="match status" value="1"/>
</dbReference>
<evidence type="ECO:0000313" key="7">
    <source>
        <dbReference type="EMBL" id="AMD84852.1"/>
    </source>
</evidence>
<dbReference type="Gene3D" id="2.60.40.1120">
    <property type="entry name" value="Carboxypeptidase-like, regulatory domain"/>
    <property type="match status" value="1"/>
</dbReference>
<dbReference type="EMBL" id="LT906449">
    <property type="protein sequence ID" value="SNV06846.1"/>
    <property type="molecule type" value="Genomic_DNA"/>
</dbReference>
<dbReference type="Pfam" id="PF00691">
    <property type="entry name" value="OmpA"/>
    <property type="match status" value="1"/>
</dbReference>
<evidence type="ECO:0000256" key="5">
    <source>
        <dbReference type="SAM" id="SignalP"/>
    </source>
</evidence>
<comment type="subcellular location">
    <subcellularLocation>
        <location evidence="1">Cell outer membrane</location>
    </subcellularLocation>
</comment>
<protein>
    <submittedName>
        <fullName evidence="7">Flagellar motor protein MotB</fullName>
    </submittedName>
    <submittedName>
        <fullName evidence="8">Photosystem I P700 chlorophyll a apoprotein A2</fullName>
        <ecNumber evidence="8">1.97.1.12</ecNumber>
    </submittedName>
</protein>
<feature type="domain" description="OmpA-like" evidence="6">
    <location>
        <begin position="530"/>
        <end position="651"/>
    </location>
</feature>
<evidence type="ECO:0000256" key="3">
    <source>
        <dbReference type="ARBA" id="ARBA00023237"/>
    </source>
</evidence>
<feature type="chain" id="PRO_5043937333" evidence="5">
    <location>
        <begin position="22"/>
        <end position="651"/>
    </location>
</feature>
<proteinExistence type="predicted"/>
<keyword evidence="5" id="KW-0732">Signal</keyword>
<keyword evidence="7" id="KW-0966">Cell projection</keyword>
<reference evidence="8 10" key="2">
    <citation type="submission" date="2017-06" db="EMBL/GenBank/DDBJ databases">
        <authorList>
            <consortium name="Pathogen Informatics"/>
        </authorList>
    </citation>
    <scope>NUCLEOTIDE SEQUENCE [LARGE SCALE GENOMIC DNA]</scope>
    <source>
        <strain evidence="8 10">NCTC12947</strain>
    </source>
</reference>
<feature type="signal peptide" evidence="5">
    <location>
        <begin position="1"/>
        <end position="21"/>
    </location>
</feature>
<evidence type="ECO:0000256" key="2">
    <source>
        <dbReference type="ARBA" id="ARBA00023136"/>
    </source>
</evidence>
<dbReference type="AlphaFoldDB" id="A0AAX2H098"/>
<dbReference type="SUPFAM" id="SSF49464">
    <property type="entry name" value="Carboxypeptidase regulatory domain-like"/>
    <property type="match status" value="1"/>
</dbReference>
<dbReference type="Gene3D" id="3.30.1330.60">
    <property type="entry name" value="OmpA-like domain"/>
    <property type="match status" value="1"/>
</dbReference>
<dbReference type="InterPro" id="IPR006664">
    <property type="entry name" value="OMP_bac"/>
</dbReference>
<dbReference type="GO" id="GO:0009279">
    <property type="term" value="C:cell outer membrane"/>
    <property type="evidence" value="ECO:0007669"/>
    <property type="project" value="UniProtKB-SubCell"/>
</dbReference>
<dbReference type="PANTHER" id="PTHR30329">
    <property type="entry name" value="STATOR ELEMENT OF FLAGELLAR MOTOR COMPLEX"/>
    <property type="match status" value="1"/>
</dbReference>
<organism evidence="8 10">
    <name type="scientific">Capnocytophaga haemolytica</name>
    <dbReference type="NCBI Taxonomy" id="45243"/>
    <lineage>
        <taxon>Bacteria</taxon>
        <taxon>Pseudomonadati</taxon>
        <taxon>Bacteroidota</taxon>
        <taxon>Flavobacteriia</taxon>
        <taxon>Flavobacteriales</taxon>
        <taxon>Flavobacteriaceae</taxon>
        <taxon>Capnocytophaga</taxon>
    </lineage>
</organism>
<keyword evidence="7" id="KW-0282">Flagellum</keyword>
<dbReference type="RefSeq" id="WP_066428724.1">
    <property type="nucleotide sequence ID" value="NZ_CP014227.1"/>
</dbReference>
<dbReference type="PRINTS" id="PR01021">
    <property type="entry name" value="OMPADOMAIN"/>
</dbReference>
<evidence type="ECO:0000313" key="8">
    <source>
        <dbReference type="EMBL" id="SNV06846.1"/>
    </source>
</evidence>
<accession>A0AAX2H098</accession>
<dbReference type="KEGG" id="chg:AXF12_04580"/>
<dbReference type="GO" id="GO:0016491">
    <property type="term" value="F:oxidoreductase activity"/>
    <property type="evidence" value="ECO:0007669"/>
    <property type="project" value="UniProtKB-KW"/>
</dbReference>
<dbReference type="Proteomes" id="UP000065822">
    <property type="component" value="Chromosome"/>
</dbReference>
<evidence type="ECO:0000313" key="9">
    <source>
        <dbReference type="Proteomes" id="UP000065822"/>
    </source>
</evidence>
<keyword evidence="8" id="KW-0560">Oxidoreductase</keyword>
<dbReference type="PANTHER" id="PTHR30329:SF21">
    <property type="entry name" value="LIPOPROTEIN YIAD-RELATED"/>
    <property type="match status" value="1"/>
</dbReference>
<dbReference type="CDD" id="cd07185">
    <property type="entry name" value="OmpA_C-like"/>
    <property type="match status" value="1"/>
</dbReference>
<dbReference type="InterPro" id="IPR011042">
    <property type="entry name" value="6-blade_b-propeller_TolB-like"/>
</dbReference>
<evidence type="ECO:0000313" key="10">
    <source>
        <dbReference type="Proteomes" id="UP000215539"/>
    </source>
</evidence>
<dbReference type="SUPFAM" id="SSF103088">
    <property type="entry name" value="OmpA-like"/>
    <property type="match status" value="1"/>
</dbReference>
<dbReference type="InterPro" id="IPR011659">
    <property type="entry name" value="WD40"/>
</dbReference>
<keyword evidence="2 4" id="KW-0472">Membrane</keyword>
<evidence type="ECO:0000256" key="4">
    <source>
        <dbReference type="PROSITE-ProRule" id="PRU00473"/>
    </source>
</evidence>
<dbReference type="EMBL" id="CP014227">
    <property type="protein sequence ID" value="AMD84852.1"/>
    <property type="molecule type" value="Genomic_DNA"/>
</dbReference>
<dbReference type="SUPFAM" id="SSF48452">
    <property type="entry name" value="TPR-like"/>
    <property type="match status" value="1"/>
</dbReference>
<dbReference type="InterPro" id="IPR008969">
    <property type="entry name" value="CarboxyPept-like_regulatory"/>
</dbReference>
<dbReference type="EC" id="1.97.1.12" evidence="8"/>
<keyword evidence="3" id="KW-0998">Cell outer membrane</keyword>
<dbReference type="PROSITE" id="PS51123">
    <property type="entry name" value="OMPA_2"/>
    <property type="match status" value="1"/>
</dbReference>
<dbReference type="InterPro" id="IPR036737">
    <property type="entry name" value="OmpA-like_sf"/>
</dbReference>
<dbReference type="SUPFAM" id="SSF82171">
    <property type="entry name" value="DPP6 N-terminal domain-like"/>
    <property type="match status" value="1"/>
</dbReference>